<dbReference type="EMBL" id="JBEOZM010000003">
    <property type="protein sequence ID" value="MER6267215.1"/>
    <property type="molecule type" value="Genomic_DNA"/>
</dbReference>
<dbReference type="Gene3D" id="3.90.850.10">
    <property type="entry name" value="Fumarylacetoacetase-like, C-terminal domain"/>
    <property type="match status" value="1"/>
</dbReference>
<proteinExistence type="predicted"/>
<name>A0ABV1TBF1_9ACTN</name>
<accession>A0ABV1TBF1</accession>
<feature type="domain" description="Fumarylacetoacetase-like C-terminal" evidence="1">
    <location>
        <begin position="16"/>
        <end position="65"/>
    </location>
</feature>
<dbReference type="SUPFAM" id="SSF56529">
    <property type="entry name" value="FAH"/>
    <property type="match status" value="1"/>
</dbReference>
<evidence type="ECO:0000313" key="3">
    <source>
        <dbReference type="Proteomes" id="UP001490365"/>
    </source>
</evidence>
<dbReference type="Pfam" id="PF01557">
    <property type="entry name" value="FAA_hydrolase"/>
    <property type="match status" value="1"/>
</dbReference>
<dbReference type="InterPro" id="IPR011234">
    <property type="entry name" value="Fumarylacetoacetase-like_C"/>
</dbReference>
<gene>
    <name evidence="2" type="ORF">ABT211_07910</name>
</gene>
<dbReference type="RefSeq" id="WP_351955890.1">
    <property type="nucleotide sequence ID" value="NZ_JBEOZM010000003.1"/>
</dbReference>
<evidence type="ECO:0000313" key="2">
    <source>
        <dbReference type="EMBL" id="MER6267215.1"/>
    </source>
</evidence>
<dbReference type="InterPro" id="IPR036663">
    <property type="entry name" value="Fumarylacetoacetase_C_sf"/>
</dbReference>
<evidence type="ECO:0000259" key="1">
    <source>
        <dbReference type="Pfam" id="PF01557"/>
    </source>
</evidence>
<reference evidence="2 3" key="1">
    <citation type="submission" date="2024-06" db="EMBL/GenBank/DDBJ databases">
        <title>The Natural Products Discovery Center: Release of the First 8490 Sequenced Strains for Exploring Actinobacteria Biosynthetic Diversity.</title>
        <authorList>
            <person name="Kalkreuter E."/>
            <person name="Kautsar S.A."/>
            <person name="Yang D."/>
            <person name="Bader C.D."/>
            <person name="Teijaro C.N."/>
            <person name="Fluegel L."/>
            <person name="Davis C.M."/>
            <person name="Simpson J.R."/>
            <person name="Lauterbach L."/>
            <person name="Steele A.D."/>
            <person name="Gui C."/>
            <person name="Meng S."/>
            <person name="Li G."/>
            <person name="Viehrig K."/>
            <person name="Ye F."/>
            <person name="Su P."/>
            <person name="Kiefer A.F."/>
            <person name="Nichols A."/>
            <person name="Cepeda A.J."/>
            <person name="Yan W."/>
            <person name="Fan B."/>
            <person name="Jiang Y."/>
            <person name="Adhikari A."/>
            <person name="Zheng C.-J."/>
            <person name="Schuster L."/>
            <person name="Cowan T.M."/>
            <person name="Smanski M.J."/>
            <person name="Chevrette M.G."/>
            <person name="De Carvalho L.P.S."/>
            <person name="Shen B."/>
        </authorList>
    </citation>
    <scope>NUCLEOTIDE SEQUENCE [LARGE SCALE GENOMIC DNA]</scope>
    <source>
        <strain evidence="2 3">NPDC001694</strain>
    </source>
</reference>
<keyword evidence="3" id="KW-1185">Reference proteome</keyword>
<dbReference type="GO" id="GO:0016787">
    <property type="term" value="F:hydrolase activity"/>
    <property type="evidence" value="ECO:0007669"/>
    <property type="project" value="UniProtKB-KW"/>
</dbReference>
<sequence>MPLLGGFRRRDARGSEQLAWLTAALTLAPGDVLSTGTPAGHGAVRSGDVVRGEVEGLGVVENKVVLDD</sequence>
<keyword evidence="2" id="KW-0378">Hydrolase</keyword>
<dbReference type="Proteomes" id="UP001490365">
    <property type="component" value="Unassembled WGS sequence"/>
</dbReference>
<organism evidence="2 3">
    <name type="scientific">Streptomyces sp. 900105755</name>
    <dbReference type="NCBI Taxonomy" id="3154389"/>
    <lineage>
        <taxon>Bacteria</taxon>
        <taxon>Bacillati</taxon>
        <taxon>Actinomycetota</taxon>
        <taxon>Actinomycetes</taxon>
        <taxon>Kitasatosporales</taxon>
        <taxon>Streptomycetaceae</taxon>
        <taxon>Streptomyces</taxon>
    </lineage>
</organism>
<comment type="caution">
    <text evidence="2">The sequence shown here is derived from an EMBL/GenBank/DDBJ whole genome shotgun (WGS) entry which is preliminary data.</text>
</comment>
<protein>
    <submittedName>
        <fullName evidence="2">Fumarylacetoacetate hydrolase family protein</fullName>
    </submittedName>
</protein>